<sequence>MLAPQDIWNDPVQLVSYYTNRAIPISPLPGILVLSIIVSILGSYATLLLLGRRTSARGLRNHFFLGLAATCFAAVAVWGMHFVSMISIRLKASPDVTWFLLFSPGMTALSLFVPLIATIGAFVLLGDEDTIIDADENALRALINPMAWLRSWRILASGFIMGLTITLMHYSASFQLPYLTVSYSAVTVVFAAILACVASTAALALFFRARVQWQDSFWKRGLCSLFLASAVCGMHYLGLGGTSYMAKSGIDPNLLSSGDVQSTKLIIAISVMCGVIILIAIILALIDYRTRRDLKAKAKQVVLASVAFDEHGKILVKADGTIPMQVMQVDTDFKNITAQFDPRMSTFQWLYQLSFCWTNSVTPYVPRITAAASQRGKGTFQEPSMIDKKSNAAFRSRFVEAAVQLAHSLDLSVDSIGVLFDRVLQTGTKAITPEEVEKMGYPYPADEESVHGITLRLGTSEGVMVFLAREIGKGKPKSADFPNRQIQAGAPETDTVQHYLENGWRLAETRFFSKSLADAMGVNKPEMDIFLSACKTYAKRGTQPVVQEGGVYLGLFGVRPTGSHDGGLDVLVYNFARHQIPAYRLPDVSTPLSASCSRFIEECANATLADILNRCNDTLARAEGSDAGSFKSRPDSEEDDVFYDFLAALAVSLESLSTACRCWPDLPYLAKLHPTLLELPCSDFDDKRPATMLMMNVILPAPEARLTPVQTRASGIQVPGLDSNRRAEDRPPSPFVYTPWNLFARAQTMILRGGVYRDIAKSYAQELSRLYPAQARDVLAELDAADKAPMSPTSPTDPGNPFTDVPQLNNSRRNKGRRPSTTGAITHLDEIEKLDSNATLQDPPAGRKSRPTTSAEPGTLRGPFGKENEVPRLAPGAKGPPIYAGVRNRADGWHVRMMRSLEEGTRGIELEGTDWASQAKLLPIN</sequence>
<dbReference type="AlphaFoldDB" id="A0A427YCH1"/>
<reference evidence="4 5" key="1">
    <citation type="submission" date="2018-11" db="EMBL/GenBank/DDBJ databases">
        <title>Genome sequence of Saitozyma podzolica DSM 27192.</title>
        <authorList>
            <person name="Aliyu H."/>
            <person name="Gorte O."/>
            <person name="Ochsenreither K."/>
        </authorList>
    </citation>
    <scope>NUCLEOTIDE SEQUENCE [LARGE SCALE GENOMIC DNA]</scope>
    <source>
        <strain evidence="4 5">DSM 27192</strain>
    </source>
</reference>
<feature type="region of interest" description="Disordered" evidence="1">
    <location>
        <begin position="787"/>
        <end position="879"/>
    </location>
</feature>
<evidence type="ECO:0000313" key="5">
    <source>
        <dbReference type="Proteomes" id="UP000279259"/>
    </source>
</evidence>
<keyword evidence="2" id="KW-0812">Transmembrane</keyword>
<feature type="transmembrane region" description="Helical" evidence="2">
    <location>
        <begin position="31"/>
        <end position="51"/>
    </location>
</feature>
<dbReference type="PANTHER" id="PTHR35152:SF1">
    <property type="entry name" value="DOMAIN SIGNALLING PROTEIN, PUTATIVE (AFU_ORTHOLOGUE AFUA_5G11310)-RELATED"/>
    <property type="match status" value="1"/>
</dbReference>
<proteinExistence type="predicted"/>
<feature type="domain" description="MHYT" evidence="3">
    <location>
        <begin position="27"/>
        <end position="245"/>
    </location>
</feature>
<feature type="transmembrane region" description="Helical" evidence="2">
    <location>
        <begin position="98"/>
        <end position="125"/>
    </location>
</feature>
<keyword evidence="5" id="KW-1185">Reference proteome</keyword>
<dbReference type="EMBL" id="RSCD01000016">
    <property type="protein sequence ID" value="RSH88763.1"/>
    <property type="molecule type" value="Genomic_DNA"/>
</dbReference>
<feature type="transmembrane region" description="Helical" evidence="2">
    <location>
        <begin position="183"/>
        <end position="209"/>
    </location>
</feature>
<dbReference type="InterPro" id="IPR005330">
    <property type="entry name" value="MHYT_dom"/>
</dbReference>
<dbReference type="PANTHER" id="PTHR35152">
    <property type="entry name" value="DOMAIN SIGNALLING PROTEIN, PUTATIVE (AFU_ORTHOLOGUE AFUA_5G11310)-RELATED"/>
    <property type="match status" value="1"/>
</dbReference>
<gene>
    <name evidence="4" type="ORF">EHS25_002991</name>
</gene>
<evidence type="ECO:0000259" key="3">
    <source>
        <dbReference type="PROSITE" id="PS50924"/>
    </source>
</evidence>
<evidence type="ECO:0000256" key="1">
    <source>
        <dbReference type="SAM" id="MobiDB-lite"/>
    </source>
</evidence>
<feature type="transmembrane region" description="Helical" evidence="2">
    <location>
        <begin position="221"/>
        <end position="245"/>
    </location>
</feature>
<comment type="caution">
    <text evidence="4">The sequence shown here is derived from an EMBL/GenBank/DDBJ whole genome shotgun (WGS) entry which is preliminary data.</text>
</comment>
<dbReference type="Pfam" id="PF03707">
    <property type="entry name" value="MHYT"/>
    <property type="match status" value="2"/>
</dbReference>
<dbReference type="OrthoDB" id="264015at2759"/>
<protein>
    <recommendedName>
        <fullName evidence="3">MHYT domain-containing protein</fullName>
    </recommendedName>
</protein>
<feature type="transmembrane region" description="Helical" evidence="2">
    <location>
        <begin position="265"/>
        <end position="286"/>
    </location>
</feature>
<accession>A0A427YCH1</accession>
<name>A0A427YCH1_9TREE</name>
<dbReference type="STRING" id="1890683.A0A427YCH1"/>
<keyword evidence="2" id="KW-1133">Transmembrane helix</keyword>
<feature type="transmembrane region" description="Helical" evidence="2">
    <location>
        <begin position="152"/>
        <end position="171"/>
    </location>
</feature>
<dbReference type="Proteomes" id="UP000279259">
    <property type="component" value="Unassembled WGS sequence"/>
</dbReference>
<evidence type="ECO:0000313" key="4">
    <source>
        <dbReference type="EMBL" id="RSH88763.1"/>
    </source>
</evidence>
<feature type="transmembrane region" description="Helical" evidence="2">
    <location>
        <begin position="63"/>
        <end position="86"/>
    </location>
</feature>
<dbReference type="PROSITE" id="PS50924">
    <property type="entry name" value="MHYT"/>
    <property type="match status" value="1"/>
</dbReference>
<organism evidence="4 5">
    <name type="scientific">Saitozyma podzolica</name>
    <dbReference type="NCBI Taxonomy" id="1890683"/>
    <lineage>
        <taxon>Eukaryota</taxon>
        <taxon>Fungi</taxon>
        <taxon>Dikarya</taxon>
        <taxon>Basidiomycota</taxon>
        <taxon>Agaricomycotina</taxon>
        <taxon>Tremellomycetes</taxon>
        <taxon>Tremellales</taxon>
        <taxon>Trimorphomycetaceae</taxon>
        <taxon>Saitozyma</taxon>
    </lineage>
</organism>
<keyword evidence="2" id="KW-0472">Membrane</keyword>
<evidence type="ECO:0000256" key="2">
    <source>
        <dbReference type="SAM" id="Phobius"/>
    </source>
</evidence>